<dbReference type="GO" id="GO:0006352">
    <property type="term" value="P:DNA-templated transcription initiation"/>
    <property type="evidence" value="ECO:0007669"/>
    <property type="project" value="InterPro"/>
</dbReference>
<dbReference type="RefSeq" id="WP_169927827.1">
    <property type="nucleotide sequence ID" value="NZ_CP012333.1"/>
</dbReference>
<dbReference type="SUPFAM" id="SSF88659">
    <property type="entry name" value="Sigma3 and sigma4 domains of RNA polymerase sigma factors"/>
    <property type="match status" value="1"/>
</dbReference>
<feature type="domain" description="RNA polymerase sigma-70 region 2" evidence="6">
    <location>
        <begin position="13"/>
        <end position="81"/>
    </location>
</feature>
<evidence type="ECO:0000313" key="8">
    <source>
        <dbReference type="EMBL" id="AKU98736.1"/>
    </source>
</evidence>
<dbReference type="NCBIfam" id="TIGR02937">
    <property type="entry name" value="sigma70-ECF"/>
    <property type="match status" value="1"/>
</dbReference>
<dbReference type="KEGG" id="llu:AKJ09_05400"/>
<dbReference type="PANTHER" id="PTHR43133:SF8">
    <property type="entry name" value="RNA POLYMERASE SIGMA FACTOR HI_1459-RELATED"/>
    <property type="match status" value="1"/>
</dbReference>
<comment type="similarity">
    <text evidence="1">Belongs to the sigma-70 factor family. ECF subfamily.</text>
</comment>
<dbReference type="InterPro" id="IPR036388">
    <property type="entry name" value="WH-like_DNA-bd_sf"/>
</dbReference>
<keyword evidence="3" id="KW-0731">Sigma factor</keyword>
<evidence type="ECO:0000256" key="2">
    <source>
        <dbReference type="ARBA" id="ARBA00023015"/>
    </source>
</evidence>
<name>A0A0K1PZD5_9BACT</name>
<keyword evidence="4" id="KW-0238">DNA-binding</keyword>
<accession>A0A0K1PZD5</accession>
<dbReference type="InterPro" id="IPR007627">
    <property type="entry name" value="RNA_pol_sigma70_r2"/>
</dbReference>
<dbReference type="InterPro" id="IPR014284">
    <property type="entry name" value="RNA_pol_sigma-70_dom"/>
</dbReference>
<dbReference type="InterPro" id="IPR013324">
    <property type="entry name" value="RNA_pol_sigma_r3/r4-like"/>
</dbReference>
<evidence type="ECO:0000256" key="5">
    <source>
        <dbReference type="ARBA" id="ARBA00023163"/>
    </source>
</evidence>
<dbReference type="GO" id="GO:0003677">
    <property type="term" value="F:DNA binding"/>
    <property type="evidence" value="ECO:0007669"/>
    <property type="project" value="UniProtKB-KW"/>
</dbReference>
<keyword evidence="5" id="KW-0804">Transcription</keyword>
<evidence type="ECO:0000256" key="3">
    <source>
        <dbReference type="ARBA" id="ARBA00023082"/>
    </source>
</evidence>
<dbReference type="Gene3D" id="1.10.1740.10">
    <property type="match status" value="1"/>
</dbReference>
<keyword evidence="2" id="KW-0805">Transcription regulation</keyword>
<dbReference type="AlphaFoldDB" id="A0A0K1PZD5"/>
<reference evidence="8 9" key="1">
    <citation type="submission" date="2015-08" db="EMBL/GenBank/DDBJ databases">
        <authorList>
            <person name="Babu N.S."/>
            <person name="Beckwith C.J."/>
            <person name="Beseler K.G."/>
            <person name="Brison A."/>
            <person name="Carone J.V."/>
            <person name="Caskin T.P."/>
            <person name="Diamond M."/>
            <person name="Durham M.E."/>
            <person name="Foxe J.M."/>
            <person name="Go M."/>
            <person name="Henderson B.A."/>
            <person name="Jones I.B."/>
            <person name="McGettigan J.A."/>
            <person name="Micheletti S.J."/>
            <person name="Nasrallah M.E."/>
            <person name="Ortiz D."/>
            <person name="Piller C.R."/>
            <person name="Privatt S.R."/>
            <person name="Schneider S.L."/>
            <person name="Sharp S."/>
            <person name="Smith T.C."/>
            <person name="Stanton J.D."/>
            <person name="Ullery H.E."/>
            <person name="Wilson R.J."/>
            <person name="Serrano M.G."/>
            <person name="Buck G."/>
            <person name="Lee V."/>
            <person name="Wang Y."/>
            <person name="Carvalho R."/>
            <person name="Voegtly L."/>
            <person name="Shi R."/>
            <person name="Duckworth R."/>
            <person name="Johnson A."/>
            <person name="Loviza R."/>
            <person name="Walstead R."/>
            <person name="Shah Z."/>
            <person name="Kiflezghi M."/>
            <person name="Wade K."/>
            <person name="Ball S.L."/>
            <person name="Bradley K.W."/>
            <person name="Asai D.J."/>
            <person name="Bowman C.A."/>
            <person name="Russell D.A."/>
            <person name="Pope W.H."/>
            <person name="Jacobs-Sera D."/>
            <person name="Hendrix R.W."/>
            <person name="Hatfull G.F."/>
        </authorList>
    </citation>
    <scope>NUCLEOTIDE SEQUENCE [LARGE SCALE GENOMIC DNA]</scope>
    <source>
        <strain evidence="8 9">DSM 27648</strain>
    </source>
</reference>
<gene>
    <name evidence="8" type="ORF">AKJ09_05400</name>
</gene>
<dbReference type="InterPro" id="IPR007630">
    <property type="entry name" value="RNA_pol_sigma70_r4"/>
</dbReference>
<dbReference type="Gene3D" id="1.10.10.10">
    <property type="entry name" value="Winged helix-like DNA-binding domain superfamily/Winged helix DNA-binding domain"/>
    <property type="match status" value="1"/>
</dbReference>
<dbReference type="Proteomes" id="UP000064967">
    <property type="component" value="Chromosome"/>
</dbReference>
<organism evidence="8 9">
    <name type="scientific">Labilithrix luteola</name>
    <dbReference type="NCBI Taxonomy" id="1391654"/>
    <lineage>
        <taxon>Bacteria</taxon>
        <taxon>Pseudomonadati</taxon>
        <taxon>Myxococcota</taxon>
        <taxon>Polyangia</taxon>
        <taxon>Polyangiales</taxon>
        <taxon>Labilitrichaceae</taxon>
        <taxon>Labilithrix</taxon>
    </lineage>
</organism>
<evidence type="ECO:0000256" key="4">
    <source>
        <dbReference type="ARBA" id="ARBA00023125"/>
    </source>
</evidence>
<proteinExistence type="inferred from homology"/>
<dbReference type="InterPro" id="IPR039425">
    <property type="entry name" value="RNA_pol_sigma-70-like"/>
</dbReference>
<dbReference type="Pfam" id="PF04542">
    <property type="entry name" value="Sigma70_r2"/>
    <property type="match status" value="1"/>
</dbReference>
<dbReference type="InterPro" id="IPR013325">
    <property type="entry name" value="RNA_pol_sigma_r2"/>
</dbReference>
<dbReference type="Pfam" id="PF04545">
    <property type="entry name" value="Sigma70_r4"/>
    <property type="match status" value="1"/>
</dbReference>
<evidence type="ECO:0000259" key="7">
    <source>
        <dbReference type="Pfam" id="PF04545"/>
    </source>
</evidence>
<dbReference type="STRING" id="1391654.AKJ09_05400"/>
<evidence type="ECO:0000256" key="1">
    <source>
        <dbReference type="ARBA" id="ARBA00010641"/>
    </source>
</evidence>
<evidence type="ECO:0000259" key="6">
    <source>
        <dbReference type="Pfam" id="PF04542"/>
    </source>
</evidence>
<dbReference type="EMBL" id="CP012333">
    <property type="protein sequence ID" value="AKU98736.1"/>
    <property type="molecule type" value="Genomic_DNA"/>
</dbReference>
<dbReference type="GO" id="GO:0016987">
    <property type="term" value="F:sigma factor activity"/>
    <property type="evidence" value="ECO:0007669"/>
    <property type="project" value="UniProtKB-KW"/>
</dbReference>
<dbReference type="PANTHER" id="PTHR43133">
    <property type="entry name" value="RNA POLYMERASE ECF-TYPE SIGMA FACTO"/>
    <property type="match status" value="1"/>
</dbReference>
<sequence length="179" mass="20670">MSEGLSNREVADLYRRYGFLLRRRCLMLMFSRAPAQVDDALQETFLKLIRAGAPIRTAEEPLRWLYRVADRTCFDLLRKTKYARRSDPIDDVLDELPANTGLEPELRRAAMELLDALGQEDQQIAVMAFIDGMNQQEIANELGYSRMTIIKRVARLKERAQRIRTRKPNANARRAGDLS</sequence>
<feature type="domain" description="RNA polymerase sigma-70 region 4" evidence="7">
    <location>
        <begin position="113"/>
        <end position="151"/>
    </location>
</feature>
<evidence type="ECO:0000313" key="9">
    <source>
        <dbReference type="Proteomes" id="UP000064967"/>
    </source>
</evidence>
<dbReference type="SUPFAM" id="SSF88946">
    <property type="entry name" value="Sigma2 domain of RNA polymerase sigma factors"/>
    <property type="match status" value="1"/>
</dbReference>
<protein>
    <submittedName>
        <fullName evidence="8">RNA polymerase sigma-54 factor RpoN</fullName>
    </submittedName>
</protein>
<keyword evidence="9" id="KW-1185">Reference proteome</keyword>